<evidence type="ECO:0000313" key="2">
    <source>
        <dbReference type="EMBL" id="JAP11173.1"/>
    </source>
</evidence>
<name>A0A0V0GSP1_SOLCH</name>
<keyword evidence="1" id="KW-0812">Transmembrane</keyword>
<evidence type="ECO:0000256" key="1">
    <source>
        <dbReference type="SAM" id="Phobius"/>
    </source>
</evidence>
<feature type="non-terminal residue" evidence="2">
    <location>
        <position position="1"/>
    </location>
</feature>
<accession>A0A0V0GSP1</accession>
<reference evidence="2" key="1">
    <citation type="submission" date="2015-12" db="EMBL/GenBank/DDBJ databases">
        <title>Gene expression during late stages of embryo sac development: a critical building block for successful pollen-pistil interactions.</title>
        <authorList>
            <person name="Liu Y."/>
            <person name="Joly V."/>
            <person name="Sabar M."/>
            <person name="Matton D.P."/>
        </authorList>
    </citation>
    <scope>NUCLEOTIDE SEQUENCE</scope>
</reference>
<protein>
    <submittedName>
        <fullName evidence="2">Putative ovule protein</fullName>
    </submittedName>
</protein>
<organism evidence="2">
    <name type="scientific">Solanum chacoense</name>
    <name type="common">Chaco potato</name>
    <dbReference type="NCBI Taxonomy" id="4108"/>
    <lineage>
        <taxon>Eukaryota</taxon>
        <taxon>Viridiplantae</taxon>
        <taxon>Streptophyta</taxon>
        <taxon>Embryophyta</taxon>
        <taxon>Tracheophyta</taxon>
        <taxon>Spermatophyta</taxon>
        <taxon>Magnoliopsida</taxon>
        <taxon>eudicotyledons</taxon>
        <taxon>Gunneridae</taxon>
        <taxon>Pentapetalae</taxon>
        <taxon>asterids</taxon>
        <taxon>lamiids</taxon>
        <taxon>Solanales</taxon>
        <taxon>Solanaceae</taxon>
        <taxon>Solanoideae</taxon>
        <taxon>Solaneae</taxon>
        <taxon>Solanum</taxon>
    </lineage>
</organism>
<dbReference type="AlphaFoldDB" id="A0A0V0GSP1"/>
<sequence>KDVVIVLQHQNDKIPLRWVTYLLHFSLPYLSCLLWCPSVWLSTVYYNHGTFNLSGVGDSFKFRLLAIF</sequence>
<feature type="transmembrane region" description="Helical" evidence="1">
    <location>
        <begin position="21"/>
        <end position="41"/>
    </location>
</feature>
<dbReference type="EMBL" id="GEDG01031808">
    <property type="protein sequence ID" value="JAP11173.1"/>
    <property type="molecule type" value="Transcribed_RNA"/>
</dbReference>
<keyword evidence="1" id="KW-1133">Transmembrane helix</keyword>
<keyword evidence="1" id="KW-0472">Membrane</keyword>
<proteinExistence type="predicted"/>